<keyword evidence="3 6" id="KW-0479">Metal-binding</keyword>
<dbReference type="GO" id="GO:0008966">
    <property type="term" value="F:phosphoglucosamine mutase activity"/>
    <property type="evidence" value="ECO:0007669"/>
    <property type="project" value="UniProtKB-UniRule"/>
</dbReference>
<feature type="domain" description="Alpha-D-phosphohexomutase alpha/beta/alpha" evidence="12">
    <location>
        <begin position="262"/>
        <end position="374"/>
    </location>
</feature>
<dbReference type="FunFam" id="3.30.310.50:FF:000001">
    <property type="entry name" value="Phosphoglucosamine mutase"/>
    <property type="match status" value="1"/>
</dbReference>
<dbReference type="InterPro" id="IPR005846">
    <property type="entry name" value="A-D-PHexomutase_a/b/a-III"/>
</dbReference>
<evidence type="ECO:0000259" key="11">
    <source>
        <dbReference type="Pfam" id="PF02879"/>
    </source>
</evidence>
<feature type="binding site" evidence="6">
    <location>
        <position position="245"/>
    </location>
    <ligand>
        <name>Mg(2+)</name>
        <dbReference type="ChEBI" id="CHEBI:18420"/>
    </ligand>
</feature>
<evidence type="ECO:0000313" key="13">
    <source>
        <dbReference type="EMBL" id="MDF2954046.1"/>
    </source>
</evidence>
<dbReference type="GO" id="GO:0009252">
    <property type="term" value="P:peptidoglycan biosynthetic process"/>
    <property type="evidence" value="ECO:0007669"/>
    <property type="project" value="UniProtKB-ARBA"/>
</dbReference>
<dbReference type="CDD" id="cd05802">
    <property type="entry name" value="GlmM"/>
    <property type="match status" value="1"/>
</dbReference>
<comment type="similarity">
    <text evidence="1 6 7">Belongs to the phosphohexose mutase family.</text>
</comment>
<dbReference type="InterPro" id="IPR006352">
    <property type="entry name" value="GlmM_bact"/>
</dbReference>
<evidence type="ECO:0000256" key="7">
    <source>
        <dbReference type="RuleBase" id="RU004326"/>
    </source>
</evidence>
<evidence type="ECO:0000256" key="1">
    <source>
        <dbReference type="ARBA" id="ARBA00010231"/>
    </source>
</evidence>
<proteinExistence type="inferred from homology"/>
<dbReference type="InterPro" id="IPR050060">
    <property type="entry name" value="Phosphoglucosamine_mutase"/>
</dbReference>
<dbReference type="NCBIfam" id="TIGR01455">
    <property type="entry name" value="glmM"/>
    <property type="match status" value="1"/>
</dbReference>
<dbReference type="GO" id="GO:0005829">
    <property type="term" value="C:cytosol"/>
    <property type="evidence" value="ECO:0007669"/>
    <property type="project" value="TreeGrafter"/>
</dbReference>
<dbReference type="Gene3D" id="3.30.310.50">
    <property type="entry name" value="Alpha-D-phosphohexomutase, C-terminal domain"/>
    <property type="match status" value="1"/>
</dbReference>
<dbReference type="EC" id="5.4.2.10" evidence="6 8"/>
<keyword evidence="5 6" id="KW-0413">Isomerase</keyword>
<dbReference type="InterPro" id="IPR005843">
    <property type="entry name" value="A-D-PHexomutase_C"/>
</dbReference>
<keyword evidence="4 6" id="KW-0460">Magnesium</keyword>
<dbReference type="Proteomes" id="UP001144110">
    <property type="component" value="Unassembled WGS sequence"/>
</dbReference>
<dbReference type="GO" id="GO:0005975">
    <property type="term" value="P:carbohydrate metabolic process"/>
    <property type="evidence" value="ECO:0007669"/>
    <property type="project" value="InterPro"/>
</dbReference>
<reference evidence="13" key="1">
    <citation type="submission" date="2022-11" db="EMBL/GenBank/DDBJ databases">
        <title>Candidatus Alkanophaga archaea from heated hydrothermal vent sediment oxidize petroleum alkanes.</title>
        <authorList>
            <person name="Zehnle H."/>
            <person name="Laso-Perez R."/>
            <person name="Lipp J."/>
            <person name="Teske A."/>
            <person name="Wegener G."/>
        </authorList>
    </citation>
    <scope>NUCLEOTIDE SEQUENCE</scope>
    <source>
        <strain evidence="13">MCA70</strain>
    </source>
</reference>
<sequence>MKKKLFGTDGIRGEANVFPMLPEIALQVGRAIGYLFKNHNTHLSKVLIGKDTRLSGYVFESALVAGLCSMGVSALLVGPLPTPAIAFLTKDMRADAGVMISASHNPYYDNGIKIFDRSGYKLPDELEEKIENLIFDENFTTQRCFKDELGKAYRIKDAPGRYAVHLKSAVPSYINFEGLKIVIDCANGAAYQIGPQVLEELGAEVVSIGCNPNGININENCGALYPEKIKKIVIEKKAHIGIALDGDGDRIAVVDEKGNLIDGDDILALFALDFKEKGVLSNNTVVGTVMSNLGLEKFLEKHEISFIRTQVGDRYVLMKMKEMGGILGGETSGHIIFLDKATTGDGLLTGIRLISLIKEKEKSLSELVHLFEKFPQVMINVKVKEKKPVEEIEGLEKRIRLAKSKLGKDGRIVIRPSGTEPKYRVMVEGNKKELIEEIAQELAKYIEQKLN</sequence>
<dbReference type="Pfam" id="PF02878">
    <property type="entry name" value="PGM_PMM_I"/>
    <property type="match status" value="1"/>
</dbReference>
<dbReference type="InterPro" id="IPR005844">
    <property type="entry name" value="A-D-PHexomutase_a/b/a-I"/>
</dbReference>
<dbReference type="FunFam" id="3.40.120.10:FF:000001">
    <property type="entry name" value="Phosphoglucosamine mutase"/>
    <property type="match status" value="1"/>
</dbReference>
<evidence type="ECO:0000256" key="4">
    <source>
        <dbReference type="ARBA" id="ARBA00022842"/>
    </source>
</evidence>
<feature type="domain" description="Alpha-D-phosphohexomutase C-terminal" evidence="9">
    <location>
        <begin position="378"/>
        <end position="444"/>
    </location>
</feature>
<gene>
    <name evidence="6" type="primary">glmM</name>
    <name evidence="13" type="ORF">OD816_001291</name>
</gene>
<feature type="domain" description="Alpha-D-phosphohexomutase alpha/beta/alpha" evidence="10">
    <location>
        <begin position="4"/>
        <end position="139"/>
    </location>
</feature>
<name>A0AAE3P4X5_9BACT</name>
<protein>
    <recommendedName>
        <fullName evidence="6 8">Phosphoglucosamine mutase</fullName>
        <ecNumber evidence="6 8">5.4.2.10</ecNumber>
    </recommendedName>
</protein>
<dbReference type="InterPro" id="IPR005845">
    <property type="entry name" value="A-D-PHexomutase_a/b/a-II"/>
</dbReference>
<feature type="binding site" evidence="6">
    <location>
        <position position="249"/>
    </location>
    <ligand>
        <name>Mg(2+)</name>
        <dbReference type="ChEBI" id="CHEBI:18420"/>
    </ligand>
</feature>
<dbReference type="SUPFAM" id="SSF55957">
    <property type="entry name" value="Phosphoglucomutase, C-terminal domain"/>
    <property type="match status" value="1"/>
</dbReference>
<dbReference type="PANTHER" id="PTHR42946:SF1">
    <property type="entry name" value="PHOSPHOGLUCOMUTASE (ALPHA-D-GLUCOSE-1,6-BISPHOSPHATE-DEPENDENT)"/>
    <property type="match status" value="1"/>
</dbReference>
<dbReference type="InterPro" id="IPR036900">
    <property type="entry name" value="A-D-PHexomutase_C_sf"/>
</dbReference>
<dbReference type="HAMAP" id="MF_01554_B">
    <property type="entry name" value="GlmM_B"/>
    <property type="match status" value="1"/>
</dbReference>
<evidence type="ECO:0000256" key="6">
    <source>
        <dbReference type="HAMAP-Rule" id="MF_01554"/>
    </source>
</evidence>
<dbReference type="InterPro" id="IPR005841">
    <property type="entry name" value="Alpha-D-phosphohexomutase_SF"/>
</dbReference>
<feature type="binding site" description="via phosphate group" evidence="6">
    <location>
        <position position="103"/>
    </location>
    <ligand>
        <name>Mg(2+)</name>
        <dbReference type="ChEBI" id="CHEBI:18420"/>
    </ligand>
</feature>
<dbReference type="FunFam" id="3.40.120.10:FF:000003">
    <property type="entry name" value="Phosphoglucosamine mutase"/>
    <property type="match status" value="1"/>
</dbReference>
<dbReference type="PANTHER" id="PTHR42946">
    <property type="entry name" value="PHOSPHOHEXOSE MUTASE"/>
    <property type="match status" value="1"/>
</dbReference>
<feature type="modified residue" description="Phosphoserine" evidence="6">
    <location>
        <position position="103"/>
    </location>
</feature>
<evidence type="ECO:0000256" key="3">
    <source>
        <dbReference type="ARBA" id="ARBA00022723"/>
    </source>
</evidence>
<evidence type="ECO:0000259" key="9">
    <source>
        <dbReference type="Pfam" id="PF00408"/>
    </source>
</evidence>
<feature type="active site" description="Phosphoserine intermediate" evidence="6">
    <location>
        <position position="103"/>
    </location>
</feature>
<accession>A0AAE3P4X5</accession>
<comment type="PTM">
    <text evidence="6">Activated by phosphorylation.</text>
</comment>
<dbReference type="Pfam" id="PF00408">
    <property type="entry name" value="PGM_PMM_IV"/>
    <property type="match status" value="1"/>
</dbReference>
<keyword evidence="2 6" id="KW-0597">Phosphoprotein</keyword>
<evidence type="ECO:0000259" key="12">
    <source>
        <dbReference type="Pfam" id="PF02880"/>
    </source>
</evidence>
<dbReference type="GO" id="GO:0004615">
    <property type="term" value="F:phosphomannomutase activity"/>
    <property type="evidence" value="ECO:0007669"/>
    <property type="project" value="TreeGrafter"/>
</dbReference>
<dbReference type="InterPro" id="IPR016066">
    <property type="entry name" value="A-D-PHexomutase_CS"/>
</dbReference>
<evidence type="ECO:0000256" key="2">
    <source>
        <dbReference type="ARBA" id="ARBA00022553"/>
    </source>
</evidence>
<comment type="function">
    <text evidence="6 8">Catalyzes the conversion of glucosamine-6-phosphate to glucosamine-1-phosphate.</text>
</comment>
<dbReference type="EMBL" id="JAPHEG010000005">
    <property type="protein sequence ID" value="MDF2954046.1"/>
    <property type="molecule type" value="Genomic_DNA"/>
</dbReference>
<dbReference type="NCBIfam" id="NF008139">
    <property type="entry name" value="PRK10887.1"/>
    <property type="match status" value="1"/>
</dbReference>
<dbReference type="PROSITE" id="PS00710">
    <property type="entry name" value="PGM_PMM"/>
    <property type="match status" value="1"/>
</dbReference>
<evidence type="ECO:0000259" key="10">
    <source>
        <dbReference type="Pfam" id="PF02878"/>
    </source>
</evidence>
<comment type="catalytic activity">
    <reaction evidence="6 8">
        <text>alpha-D-glucosamine 1-phosphate = D-glucosamine 6-phosphate</text>
        <dbReference type="Rhea" id="RHEA:23424"/>
        <dbReference type="ChEBI" id="CHEBI:58516"/>
        <dbReference type="ChEBI" id="CHEBI:58725"/>
        <dbReference type="EC" id="5.4.2.10"/>
    </reaction>
</comment>
<organism evidence="13 14">
    <name type="scientific">Candidatus Thermodesulfobacterium syntrophicum</name>
    <dbReference type="NCBI Taxonomy" id="3060442"/>
    <lineage>
        <taxon>Bacteria</taxon>
        <taxon>Pseudomonadati</taxon>
        <taxon>Thermodesulfobacteriota</taxon>
        <taxon>Thermodesulfobacteria</taxon>
        <taxon>Thermodesulfobacteriales</taxon>
        <taxon>Thermodesulfobacteriaceae</taxon>
        <taxon>Thermodesulfobacterium</taxon>
    </lineage>
</organism>
<feature type="binding site" evidence="6">
    <location>
        <position position="247"/>
    </location>
    <ligand>
        <name>Mg(2+)</name>
        <dbReference type="ChEBI" id="CHEBI:18420"/>
    </ligand>
</feature>
<dbReference type="GO" id="GO:0006048">
    <property type="term" value="P:UDP-N-acetylglucosamine biosynthetic process"/>
    <property type="evidence" value="ECO:0007669"/>
    <property type="project" value="TreeGrafter"/>
</dbReference>
<dbReference type="GO" id="GO:0000287">
    <property type="term" value="F:magnesium ion binding"/>
    <property type="evidence" value="ECO:0007669"/>
    <property type="project" value="UniProtKB-UniRule"/>
</dbReference>
<dbReference type="SUPFAM" id="SSF53738">
    <property type="entry name" value="Phosphoglucomutase, first 3 domains"/>
    <property type="match status" value="3"/>
</dbReference>
<dbReference type="Pfam" id="PF02879">
    <property type="entry name" value="PGM_PMM_II"/>
    <property type="match status" value="1"/>
</dbReference>
<comment type="cofactor">
    <cofactor evidence="6">
        <name>Mg(2+)</name>
        <dbReference type="ChEBI" id="CHEBI:18420"/>
    </cofactor>
    <text evidence="6">Binds 1 Mg(2+) ion per subunit.</text>
</comment>
<evidence type="ECO:0000256" key="5">
    <source>
        <dbReference type="ARBA" id="ARBA00023235"/>
    </source>
</evidence>
<dbReference type="Pfam" id="PF02880">
    <property type="entry name" value="PGM_PMM_III"/>
    <property type="match status" value="1"/>
</dbReference>
<dbReference type="InterPro" id="IPR016055">
    <property type="entry name" value="A-D-PHexomutase_a/b/a-I/II/III"/>
</dbReference>
<dbReference type="PRINTS" id="PR00509">
    <property type="entry name" value="PGMPMM"/>
</dbReference>
<dbReference type="AlphaFoldDB" id="A0AAE3P4X5"/>
<dbReference type="Gene3D" id="3.40.120.10">
    <property type="entry name" value="Alpha-D-Glucose-1,6-Bisphosphate, subunit A, domain 3"/>
    <property type="match status" value="3"/>
</dbReference>
<evidence type="ECO:0000256" key="8">
    <source>
        <dbReference type="RuleBase" id="RU004327"/>
    </source>
</evidence>
<comment type="caution">
    <text evidence="13">The sequence shown here is derived from an EMBL/GenBank/DDBJ whole genome shotgun (WGS) entry which is preliminary data.</text>
</comment>
<feature type="domain" description="Alpha-D-phosphohexomutase alpha/beta/alpha" evidence="11">
    <location>
        <begin position="162"/>
        <end position="258"/>
    </location>
</feature>
<evidence type="ECO:0000313" key="14">
    <source>
        <dbReference type="Proteomes" id="UP001144110"/>
    </source>
</evidence>